<dbReference type="GO" id="GO:0016765">
    <property type="term" value="F:transferase activity, transferring alkyl or aryl (other than methyl) groups"/>
    <property type="evidence" value="ECO:0007669"/>
    <property type="project" value="InterPro"/>
</dbReference>
<dbReference type="InterPro" id="IPR050475">
    <property type="entry name" value="Prenyltransferase_related"/>
</dbReference>
<dbReference type="InterPro" id="IPR044878">
    <property type="entry name" value="UbiA_sf"/>
</dbReference>
<feature type="transmembrane region" description="Helical" evidence="5">
    <location>
        <begin position="246"/>
        <end position="262"/>
    </location>
</feature>
<evidence type="ECO:0000256" key="3">
    <source>
        <dbReference type="ARBA" id="ARBA00022989"/>
    </source>
</evidence>
<dbReference type="Pfam" id="PF01040">
    <property type="entry name" value="UbiA"/>
    <property type="match status" value="1"/>
</dbReference>
<feature type="transmembrane region" description="Helical" evidence="5">
    <location>
        <begin position="274"/>
        <end position="296"/>
    </location>
</feature>
<keyword evidence="2 5" id="KW-0812">Transmembrane</keyword>
<evidence type="ECO:0000256" key="1">
    <source>
        <dbReference type="ARBA" id="ARBA00004141"/>
    </source>
</evidence>
<evidence type="ECO:0000256" key="4">
    <source>
        <dbReference type="ARBA" id="ARBA00023136"/>
    </source>
</evidence>
<evidence type="ECO:0000313" key="6">
    <source>
        <dbReference type="EMBL" id="KAF7377008.1"/>
    </source>
</evidence>
<dbReference type="Gene3D" id="1.10.357.140">
    <property type="entry name" value="UbiA prenyltransferase"/>
    <property type="match status" value="1"/>
</dbReference>
<feature type="transmembrane region" description="Helical" evidence="5">
    <location>
        <begin position="50"/>
        <end position="69"/>
    </location>
</feature>
<feature type="transmembrane region" description="Helical" evidence="5">
    <location>
        <begin position="222"/>
        <end position="240"/>
    </location>
</feature>
<protein>
    <submittedName>
        <fullName evidence="6">Digeranylgeranylglyceryl phosphate synthase</fullName>
    </submittedName>
</protein>
<dbReference type="PANTHER" id="PTHR42723">
    <property type="entry name" value="CHLOROPHYLL SYNTHASE"/>
    <property type="match status" value="1"/>
</dbReference>
<keyword evidence="7" id="KW-1185">Reference proteome</keyword>
<sequence length="297" mass="33219">MTSLLPLRRAVFCLVTAVQAYIHVAVLFTWTDYKTILFPVTTFACATAPLHSMFNLLQGVAWIWIHLLLCNVSNQARSKEEDAVNRPWRSLPSGRISELQAIMLRYLTVSICLLWSSLYGSDLVAVTAALTVTTWLYDEGGASKSVVGKNFCNVGGYVSFELGATKLMGTTRELDIVSYTAVFLSGALISTTIQAQDFPDVAGDAASGRVTFPIYAPEFSRTFTLCSVIAWSIALCWYWHLGPMFKAVFTILGIYVGCRYYLWRTVDIDKKSYLIFNIWLICAHLLPLHARLGLLYF</sequence>
<comment type="subcellular location">
    <subcellularLocation>
        <location evidence="1">Membrane</location>
        <topology evidence="1">Multi-pass membrane protein</topology>
    </subcellularLocation>
</comment>
<evidence type="ECO:0000256" key="2">
    <source>
        <dbReference type="ARBA" id="ARBA00022692"/>
    </source>
</evidence>
<comment type="caution">
    <text evidence="6">The sequence shown here is derived from an EMBL/GenBank/DDBJ whole genome shotgun (WGS) entry which is preliminary data.</text>
</comment>
<feature type="transmembrane region" description="Helical" evidence="5">
    <location>
        <begin position="12"/>
        <end position="30"/>
    </location>
</feature>
<keyword evidence="4 5" id="KW-0472">Membrane</keyword>
<evidence type="ECO:0000256" key="5">
    <source>
        <dbReference type="SAM" id="Phobius"/>
    </source>
</evidence>
<dbReference type="CDD" id="cd13965">
    <property type="entry name" value="PT_UbiA_3"/>
    <property type="match status" value="1"/>
</dbReference>
<dbReference type="OrthoDB" id="434972at2759"/>
<dbReference type="Proteomes" id="UP000623467">
    <property type="component" value="Unassembled WGS sequence"/>
</dbReference>
<gene>
    <name evidence="6" type="ORF">MSAN_00118800</name>
</gene>
<name>A0A8H7DLR8_9AGAR</name>
<keyword evidence="3 5" id="KW-1133">Transmembrane helix</keyword>
<dbReference type="InterPro" id="IPR000537">
    <property type="entry name" value="UbiA_prenyltransferase"/>
</dbReference>
<dbReference type="PANTHER" id="PTHR42723:SF1">
    <property type="entry name" value="CHLOROPHYLL SYNTHASE, CHLOROPLASTIC"/>
    <property type="match status" value="1"/>
</dbReference>
<dbReference type="EMBL" id="JACAZH010000001">
    <property type="protein sequence ID" value="KAF7377008.1"/>
    <property type="molecule type" value="Genomic_DNA"/>
</dbReference>
<reference evidence="6" key="1">
    <citation type="submission" date="2020-05" db="EMBL/GenBank/DDBJ databases">
        <title>Mycena genomes resolve the evolution of fungal bioluminescence.</title>
        <authorList>
            <person name="Tsai I.J."/>
        </authorList>
    </citation>
    <scope>NUCLEOTIDE SEQUENCE</scope>
    <source>
        <strain evidence="6">160909Yilan</strain>
    </source>
</reference>
<proteinExistence type="predicted"/>
<dbReference type="AlphaFoldDB" id="A0A8H7DLR8"/>
<evidence type="ECO:0000313" key="7">
    <source>
        <dbReference type="Proteomes" id="UP000623467"/>
    </source>
</evidence>
<dbReference type="GO" id="GO:0016020">
    <property type="term" value="C:membrane"/>
    <property type="evidence" value="ECO:0007669"/>
    <property type="project" value="UniProtKB-SubCell"/>
</dbReference>
<organism evidence="6 7">
    <name type="scientific">Mycena sanguinolenta</name>
    <dbReference type="NCBI Taxonomy" id="230812"/>
    <lineage>
        <taxon>Eukaryota</taxon>
        <taxon>Fungi</taxon>
        <taxon>Dikarya</taxon>
        <taxon>Basidiomycota</taxon>
        <taxon>Agaricomycotina</taxon>
        <taxon>Agaricomycetes</taxon>
        <taxon>Agaricomycetidae</taxon>
        <taxon>Agaricales</taxon>
        <taxon>Marasmiineae</taxon>
        <taxon>Mycenaceae</taxon>
        <taxon>Mycena</taxon>
    </lineage>
</organism>
<accession>A0A8H7DLR8</accession>